<evidence type="ECO:0000313" key="5">
    <source>
        <dbReference type="Proteomes" id="UP000071392"/>
    </source>
</evidence>
<dbReference type="GO" id="GO:0000166">
    <property type="term" value="F:nucleotide binding"/>
    <property type="evidence" value="ECO:0007669"/>
    <property type="project" value="InterPro"/>
</dbReference>
<evidence type="ECO:0000259" key="3">
    <source>
        <dbReference type="Pfam" id="PF22725"/>
    </source>
</evidence>
<dbReference type="OrthoDB" id="9815825at2"/>
<evidence type="ECO:0000259" key="2">
    <source>
        <dbReference type="Pfam" id="PF01408"/>
    </source>
</evidence>
<dbReference type="Pfam" id="PF01408">
    <property type="entry name" value="GFO_IDH_MocA"/>
    <property type="match status" value="1"/>
</dbReference>
<dbReference type="InterPro" id="IPR000683">
    <property type="entry name" value="Gfo/Idh/MocA-like_OxRdtase_N"/>
</dbReference>
<dbReference type="InterPro" id="IPR050463">
    <property type="entry name" value="Gfo/Idh/MocA_oxidrdct_glycsds"/>
</dbReference>
<accession>A0A139SL76</accession>
<dbReference type="SUPFAM" id="SSF51735">
    <property type="entry name" value="NAD(P)-binding Rossmann-fold domains"/>
    <property type="match status" value="1"/>
</dbReference>
<dbReference type="GO" id="GO:0016491">
    <property type="term" value="F:oxidoreductase activity"/>
    <property type="evidence" value="ECO:0007669"/>
    <property type="project" value="UniProtKB-KW"/>
</dbReference>
<protein>
    <submittedName>
        <fullName evidence="4">Oxidoreductase</fullName>
    </submittedName>
</protein>
<dbReference type="STRING" id="1548208.AXK12_05910"/>
<feature type="domain" description="Gfo/Idh/MocA-like oxidoreductase N-terminal" evidence="2">
    <location>
        <begin position="7"/>
        <end position="133"/>
    </location>
</feature>
<feature type="domain" description="GFO/IDH/MocA-like oxidoreductase" evidence="3">
    <location>
        <begin position="141"/>
        <end position="300"/>
    </location>
</feature>
<gene>
    <name evidence="4" type="ORF">AXK12_05910</name>
</gene>
<keyword evidence="5" id="KW-1185">Reference proteome</keyword>
<comment type="caution">
    <text evidence="4">The sequence shown here is derived from an EMBL/GenBank/DDBJ whole genome shotgun (WGS) entry which is preliminary data.</text>
</comment>
<dbReference type="PANTHER" id="PTHR43818">
    <property type="entry name" value="BCDNA.GH03377"/>
    <property type="match status" value="1"/>
</dbReference>
<proteinExistence type="predicted"/>
<dbReference type="Proteomes" id="UP000071392">
    <property type="component" value="Unassembled WGS sequence"/>
</dbReference>
<dbReference type="SUPFAM" id="SSF55347">
    <property type="entry name" value="Glyceraldehyde-3-phosphate dehydrogenase-like, C-terminal domain"/>
    <property type="match status" value="1"/>
</dbReference>
<name>A0A139SL76_9BACT</name>
<dbReference type="InterPro" id="IPR055170">
    <property type="entry name" value="GFO_IDH_MocA-like_dom"/>
</dbReference>
<dbReference type="RefSeq" id="WP_068712230.1">
    <property type="nucleotide sequence ID" value="NZ_LSZP01000044.1"/>
</dbReference>
<evidence type="ECO:0000256" key="1">
    <source>
        <dbReference type="ARBA" id="ARBA00023002"/>
    </source>
</evidence>
<keyword evidence="1" id="KW-0560">Oxidoreductase</keyword>
<organism evidence="4 5">
    <name type="scientific">Cephaloticoccus capnophilus</name>
    <dbReference type="NCBI Taxonomy" id="1548208"/>
    <lineage>
        <taxon>Bacteria</taxon>
        <taxon>Pseudomonadati</taxon>
        <taxon>Verrucomicrobiota</taxon>
        <taxon>Opitutia</taxon>
        <taxon>Opitutales</taxon>
        <taxon>Opitutaceae</taxon>
        <taxon>Cephaloticoccus</taxon>
    </lineage>
</organism>
<dbReference type="EMBL" id="LSZP01000044">
    <property type="protein sequence ID" value="KXU35234.1"/>
    <property type="molecule type" value="Genomic_DNA"/>
</dbReference>
<evidence type="ECO:0000313" key="4">
    <source>
        <dbReference type="EMBL" id="KXU35234.1"/>
    </source>
</evidence>
<sequence length="404" mass="43640">MPSPDLKLGLIGSAGRGASLGTLAHRPSKGARIVACCDVATHALDEARAAYTHKGTPPFTTRDYRELIALADSAALDAVIIATPDYLHETHAVAALERGLAVYLEKPMALTIAGCDRILATAKAHRARLYLGHNMRHMGFVRKMKALIDAGAIGEVKACWCRHFVGHGGDFYFRDWHADRRYSNSLLLQKAAHDIDIIHWLCGGYTRLVNALGGLTLYGDLPERAPATKGPPPGIALRGMDFTTFPPTRQRGLNHRIDVEDLSTMQMRLSNGVYATYAQCHYTPDYWRSYTIIGSEGRLENFGNGGAGTVVRLWNKRSGYNAAGDASYKIPTTRGSHGGADPLIIAEFLRYVREGGTTDTSPLAARESIAAGCLATESLRSGGIPLKVPPPNAALARFFENGGA</sequence>
<dbReference type="InterPro" id="IPR036291">
    <property type="entry name" value="NAD(P)-bd_dom_sf"/>
</dbReference>
<reference evidence="4 5" key="1">
    <citation type="submission" date="2016-02" db="EMBL/GenBank/DDBJ databases">
        <authorList>
            <person name="Wen L."/>
            <person name="He K."/>
            <person name="Yang H."/>
        </authorList>
    </citation>
    <scope>NUCLEOTIDE SEQUENCE [LARGE SCALE GENOMIC DNA]</scope>
    <source>
        <strain evidence="4 5">CV41</strain>
    </source>
</reference>
<dbReference type="PANTHER" id="PTHR43818:SF11">
    <property type="entry name" value="BCDNA.GH03377"/>
    <property type="match status" value="1"/>
</dbReference>
<dbReference type="Gene3D" id="3.30.360.10">
    <property type="entry name" value="Dihydrodipicolinate Reductase, domain 2"/>
    <property type="match status" value="1"/>
</dbReference>
<dbReference type="AlphaFoldDB" id="A0A139SL76"/>
<dbReference type="Gene3D" id="3.40.50.720">
    <property type="entry name" value="NAD(P)-binding Rossmann-like Domain"/>
    <property type="match status" value="1"/>
</dbReference>
<dbReference type="Pfam" id="PF22725">
    <property type="entry name" value="GFO_IDH_MocA_C3"/>
    <property type="match status" value="1"/>
</dbReference>